<organism evidence="1 2">
    <name type="scientific">Anopheles melas</name>
    <dbReference type="NCBI Taxonomy" id="34690"/>
    <lineage>
        <taxon>Eukaryota</taxon>
        <taxon>Metazoa</taxon>
        <taxon>Ecdysozoa</taxon>
        <taxon>Arthropoda</taxon>
        <taxon>Hexapoda</taxon>
        <taxon>Insecta</taxon>
        <taxon>Pterygota</taxon>
        <taxon>Neoptera</taxon>
        <taxon>Endopterygota</taxon>
        <taxon>Diptera</taxon>
        <taxon>Nematocera</taxon>
        <taxon>Culicoidea</taxon>
        <taxon>Culicidae</taxon>
        <taxon>Anophelinae</taxon>
        <taxon>Anopheles</taxon>
    </lineage>
</organism>
<reference evidence="2" key="1">
    <citation type="submission" date="2014-01" db="EMBL/GenBank/DDBJ databases">
        <title>The Genome Sequence of Anopheles melas CM1001059_A (V2).</title>
        <authorList>
            <consortium name="The Broad Institute Genomics Platform"/>
            <person name="Neafsey D.E."/>
            <person name="Besansky N."/>
            <person name="Howell P."/>
            <person name="Walton C."/>
            <person name="Young S.K."/>
            <person name="Zeng Q."/>
            <person name="Gargeya S."/>
            <person name="Fitzgerald M."/>
            <person name="Haas B."/>
            <person name="Abouelleil A."/>
            <person name="Allen A.W."/>
            <person name="Alvarado L."/>
            <person name="Arachchi H.M."/>
            <person name="Berlin A.M."/>
            <person name="Chapman S.B."/>
            <person name="Gainer-Dewar J."/>
            <person name="Goldberg J."/>
            <person name="Griggs A."/>
            <person name="Gujja S."/>
            <person name="Hansen M."/>
            <person name="Howarth C."/>
            <person name="Imamovic A."/>
            <person name="Ireland A."/>
            <person name="Larimer J."/>
            <person name="McCowan C."/>
            <person name="Murphy C."/>
            <person name="Pearson M."/>
            <person name="Poon T.W."/>
            <person name="Priest M."/>
            <person name="Roberts A."/>
            <person name="Saif S."/>
            <person name="Shea T."/>
            <person name="Sisk P."/>
            <person name="Sykes S."/>
            <person name="Wortman J."/>
            <person name="Nusbaum C."/>
            <person name="Birren B."/>
        </authorList>
    </citation>
    <scope>NUCLEOTIDE SEQUENCE [LARGE SCALE GENOMIC DNA]</scope>
    <source>
        <strain evidence="2">CM1001059</strain>
    </source>
</reference>
<protein>
    <submittedName>
        <fullName evidence="1">Uncharacterized protein</fullName>
    </submittedName>
</protein>
<keyword evidence="2" id="KW-1185">Reference proteome</keyword>
<reference evidence="1" key="2">
    <citation type="submission" date="2020-05" db="UniProtKB">
        <authorList>
            <consortium name="EnsemblMetazoa"/>
        </authorList>
    </citation>
    <scope>IDENTIFICATION</scope>
    <source>
        <strain evidence="1">CM1001059</strain>
    </source>
</reference>
<evidence type="ECO:0000313" key="1">
    <source>
        <dbReference type="EnsemblMetazoa" id="AMEC006721-PA"/>
    </source>
</evidence>
<accession>A0A182TQW6</accession>
<dbReference type="Proteomes" id="UP000075902">
    <property type="component" value="Unassembled WGS sequence"/>
</dbReference>
<proteinExistence type="predicted"/>
<dbReference type="EnsemblMetazoa" id="AMEC006721-RA">
    <property type="protein sequence ID" value="AMEC006721-PA"/>
    <property type="gene ID" value="AMEC006721"/>
</dbReference>
<evidence type="ECO:0000313" key="2">
    <source>
        <dbReference type="Proteomes" id="UP000075902"/>
    </source>
</evidence>
<name>A0A182TQW6_9DIPT</name>
<dbReference type="AlphaFoldDB" id="A0A182TQW6"/>
<dbReference type="VEuPathDB" id="VectorBase:AMEC006721"/>
<sequence length="183" mass="21355">MLNQVNHIWEATLHQAKLLLVKPAIFDAAGQIVHALAFQYVGQQKLPARIVPHDPREIAHTQAPYLVLHGVLGQLLKRSIETTFRFADRFTRIYQQDRFRVRYANEFITTCRCTGYVIENGIIWHDFLDGFCFLGNHHNLFLTFSPYCARKFQVMFSLFIIQESLNCWRMIGHYPSTASKVRL</sequence>